<gene>
    <name evidence="1" type="ORF">Amon02_000751500</name>
</gene>
<accession>A0ACB5TBW6</accession>
<keyword evidence="2" id="KW-1185">Reference proteome</keyword>
<dbReference type="EMBL" id="BSXS01006274">
    <property type="protein sequence ID" value="GME85298.1"/>
    <property type="molecule type" value="Genomic_DNA"/>
</dbReference>
<reference evidence="1" key="1">
    <citation type="submission" date="2023-04" db="EMBL/GenBank/DDBJ databases">
        <title>Ambrosiozyma monospora NBRC 10751.</title>
        <authorList>
            <person name="Ichikawa N."/>
            <person name="Sato H."/>
            <person name="Tonouchi N."/>
        </authorList>
    </citation>
    <scope>NUCLEOTIDE SEQUENCE</scope>
    <source>
        <strain evidence="1">NBRC 10751</strain>
    </source>
</reference>
<protein>
    <submittedName>
        <fullName evidence="1">Unnamed protein product</fullName>
    </submittedName>
</protein>
<evidence type="ECO:0000313" key="1">
    <source>
        <dbReference type="EMBL" id="GME85298.1"/>
    </source>
</evidence>
<organism evidence="1 2">
    <name type="scientific">Ambrosiozyma monospora</name>
    <name type="common">Yeast</name>
    <name type="synonym">Endomycopsis monosporus</name>
    <dbReference type="NCBI Taxonomy" id="43982"/>
    <lineage>
        <taxon>Eukaryota</taxon>
        <taxon>Fungi</taxon>
        <taxon>Dikarya</taxon>
        <taxon>Ascomycota</taxon>
        <taxon>Saccharomycotina</taxon>
        <taxon>Pichiomycetes</taxon>
        <taxon>Pichiales</taxon>
        <taxon>Pichiaceae</taxon>
        <taxon>Ambrosiozyma</taxon>
    </lineage>
</organism>
<dbReference type="Proteomes" id="UP001165064">
    <property type="component" value="Unassembled WGS sequence"/>
</dbReference>
<comment type="caution">
    <text evidence="1">The sequence shown here is derived from an EMBL/GenBank/DDBJ whole genome shotgun (WGS) entry which is preliminary data.</text>
</comment>
<evidence type="ECO:0000313" key="2">
    <source>
        <dbReference type="Proteomes" id="UP001165064"/>
    </source>
</evidence>
<sequence>MRYSTTLIAVLAALMQTASADLNDVIASDFVDFSQWYSTAAPSEKASFDAFTSSFASNVGPIYTDYTNVAATVTGYNAQLARQSFSTAYAAYLDQTYYSNLNYWASVACLVDGQNCGSGNTGATGDVTVTATGDQADVTVTASAQETVTAVAVTGETGDATQQL</sequence>
<name>A0ACB5TBW6_AMBMO</name>
<proteinExistence type="predicted"/>